<dbReference type="GO" id="GO:0003864">
    <property type="term" value="F:3-methyl-2-oxobutanoate hydroxymethyltransferase activity"/>
    <property type="evidence" value="ECO:0007669"/>
    <property type="project" value="UniProtKB-EC"/>
</dbReference>
<evidence type="ECO:0000313" key="7">
    <source>
        <dbReference type="EMBL" id="AQL01119.1"/>
    </source>
</evidence>
<dbReference type="SUPFAM" id="SSF51621">
    <property type="entry name" value="Phosphoenolpyruvate/pyruvate domain"/>
    <property type="match status" value="1"/>
</dbReference>
<dbReference type="EC" id="2.1.2.11" evidence="3"/>
<dbReference type="GO" id="GO:0008168">
    <property type="term" value="F:methyltransferase activity"/>
    <property type="evidence" value="ECO:0007669"/>
    <property type="project" value="UniProtKB-KW"/>
</dbReference>
<keyword evidence="7" id="KW-0489">Methyltransferase</keyword>
<evidence type="ECO:0000256" key="3">
    <source>
        <dbReference type="ARBA" id="ARBA00012618"/>
    </source>
</evidence>
<comment type="pathway">
    <text evidence="1">Cofactor biosynthesis; (R)-pantothenate biosynthesis; (R)-pantoate from 3-methyl-2-oxobutanoate: step 1/2.</text>
</comment>
<dbReference type="UniPathway" id="UPA00028">
    <property type="reaction ID" value="UER00003"/>
</dbReference>
<name>A0A1D6NS82_MAIZE</name>
<comment type="similarity">
    <text evidence="2">Belongs to the PanB family.</text>
</comment>
<keyword evidence="5 7" id="KW-0808">Transferase</keyword>
<reference evidence="7" key="1">
    <citation type="submission" date="2015-12" db="EMBL/GenBank/DDBJ databases">
        <title>Update maize B73 reference genome by single molecule sequencing technologies.</title>
        <authorList>
            <consortium name="Maize Genome Sequencing Project"/>
            <person name="Ware D."/>
        </authorList>
    </citation>
    <scope>NUCLEOTIDE SEQUENCE</scope>
    <source>
        <tissue evidence="7">Seedling</tissue>
    </source>
</reference>
<dbReference type="InterPro" id="IPR003700">
    <property type="entry name" value="Pantoate_hydroxy_MeTrfase"/>
</dbReference>
<dbReference type="InterPro" id="IPR015813">
    <property type="entry name" value="Pyrv/PenolPyrv_kinase-like_dom"/>
</dbReference>
<dbReference type="PaxDb" id="4577-AC186663.3_FGP006"/>
<evidence type="ECO:0000256" key="5">
    <source>
        <dbReference type="ARBA" id="ARBA00022679"/>
    </source>
</evidence>
<dbReference type="Pfam" id="PF02548">
    <property type="entry name" value="Pantoate_transf"/>
    <property type="match status" value="1"/>
</dbReference>
<dbReference type="PANTHER" id="PTHR20881:SF0">
    <property type="entry name" value="3-METHYL-2-OXOBUTANOATE HYDROXYMETHYLTRANSFERASE"/>
    <property type="match status" value="1"/>
</dbReference>
<dbReference type="GO" id="GO:0032259">
    <property type="term" value="P:methylation"/>
    <property type="evidence" value="ECO:0007669"/>
    <property type="project" value="UniProtKB-KW"/>
</dbReference>
<comment type="catalytic activity">
    <reaction evidence="6">
        <text>(6R)-5,10-methylene-5,6,7,8-tetrahydrofolate + 3-methyl-2-oxobutanoate + H2O = 2-dehydropantoate + (6S)-5,6,7,8-tetrahydrofolate</text>
        <dbReference type="Rhea" id="RHEA:11824"/>
        <dbReference type="ChEBI" id="CHEBI:11561"/>
        <dbReference type="ChEBI" id="CHEBI:11851"/>
        <dbReference type="ChEBI" id="CHEBI:15377"/>
        <dbReference type="ChEBI" id="CHEBI:15636"/>
        <dbReference type="ChEBI" id="CHEBI:57453"/>
        <dbReference type="EC" id="2.1.2.11"/>
    </reaction>
</comment>
<evidence type="ECO:0000256" key="1">
    <source>
        <dbReference type="ARBA" id="ARBA00005033"/>
    </source>
</evidence>
<organism evidence="7">
    <name type="scientific">Zea mays</name>
    <name type="common">Maize</name>
    <dbReference type="NCBI Taxonomy" id="4577"/>
    <lineage>
        <taxon>Eukaryota</taxon>
        <taxon>Viridiplantae</taxon>
        <taxon>Streptophyta</taxon>
        <taxon>Embryophyta</taxon>
        <taxon>Tracheophyta</taxon>
        <taxon>Spermatophyta</taxon>
        <taxon>Magnoliopsida</taxon>
        <taxon>Liliopsida</taxon>
        <taxon>Poales</taxon>
        <taxon>Poaceae</taxon>
        <taxon>PACMAD clade</taxon>
        <taxon>Panicoideae</taxon>
        <taxon>Andropogonodae</taxon>
        <taxon>Andropogoneae</taxon>
        <taxon>Tripsacinae</taxon>
        <taxon>Zea</taxon>
    </lineage>
</organism>
<dbReference type="Gene3D" id="3.20.20.60">
    <property type="entry name" value="Phosphoenolpyruvate-binding domains"/>
    <property type="match status" value="1"/>
</dbReference>
<dbReference type="EMBL" id="CM000785">
    <property type="protein sequence ID" value="AQL01119.1"/>
    <property type="molecule type" value="Genomic_DNA"/>
</dbReference>
<dbReference type="InterPro" id="IPR040442">
    <property type="entry name" value="Pyrv_kinase-like_dom_sf"/>
</dbReference>
<evidence type="ECO:0000256" key="4">
    <source>
        <dbReference type="ARBA" id="ARBA00022531"/>
    </source>
</evidence>
<accession>A0A1D6NS82</accession>
<sequence length="361" mass="38555">MEDASFFASIVGTGAPSAASAASYVWRVSTTGCAGGESCLVSPAARRHNRQRWPLAPLHQPTCHAPVAYVAALIDAGKGKIWRKPKGRRVNQEIMCLDGKIIGDVRRSTLIWLGMREPSPIHSASSSLDGSGFKYPFHSHIVEIHGVVAWTRRGMVLTFQSLTYEDGVLDQRGRVHGTASGAALELEKGCVVTAEGTTQVSGGGVPLHNPPTPPLPSNHVGAEVYYLPYVTDAEYYTTGGKKISATSIYFESLPMSVTKGYINLIFVPSSSSAAAVCLILVLKRRVEWMQSKLEGCAPSRITAAKAIVKDGIVVMGHVGLTPQAITVLGGFRPQGKTVDSVVKVVETTLAMKETGCFSVVY</sequence>
<keyword evidence="4" id="KW-0602">Photosynthesis</keyword>
<dbReference type="IntAct" id="A0A1D6NS82">
    <property type="interactions" value="2"/>
</dbReference>
<dbReference type="PANTHER" id="PTHR20881">
    <property type="entry name" value="3-METHYL-2-OXOBUTANOATE HYDROXYMETHYLTRANSFERASE"/>
    <property type="match status" value="1"/>
</dbReference>
<dbReference type="GO" id="GO:0015979">
    <property type="term" value="P:photosynthesis"/>
    <property type="evidence" value="ECO:0007669"/>
    <property type="project" value="UniProtKB-KW"/>
</dbReference>
<dbReference type="STRING" id="4577.A0A1D6NS82"/>
<gene>
    <name evidence="7" type="ORF">ZEAMMB73_Zm00001d044910</name>
</gene>
<evidence type="ECO:0000256" key="6">
    <source>
        <dbReference type="ARBA" id="ARBA00049172"/>
    </source>
</evidence>
<dbReference type="FunFam" id="3.20.20.60:FF:000118">
    <property type="entry name" value="3-methyl-2-oxobutanoate hydroxymethyltransferase 1 mitochondrial"/>
    <property type="match status" value="1"/>
</dbReference>
<dbReference type="GO" id="GO:0015940">
    <property type="term" value="P:pantothenate biosynthetic process"/>
    <property type="evidence" value="ECO:0007669"/>
    <property type="project" value="UniProtKB-UniPathway"/>
</dbReference>
<dbReference type="AlphaFoldDB" id="A0A1D6NS82"/>
<evidence type="ECO:0000256" key="2">
    <source>
        <dbReference type="ARBA" id="ARBA00008676"/>
    </source>
</evidence>
<dbReference type="InParanoid" id="A0A1D6NS82"/>
<proteinExistence type="inferred from homology"/>
<dbReference type="ExpressionAtlas" id="A0A1D6NS82">
    <property type="expression patterns" value="baseline and differential"/>
</dbReference>
<protein>
    <recommendedName>
        <fullName evidence="3">3-methyl-2-oxobutanoate hydroxymethyltransferase</fullName>
        <ecNumber evidence="3">2.1.2.11</ecNumber>
    </recommendedName>
</protein>